<dbReference type="STRING" id="56857.A0A200R7I1"/>
<dbReference type="InParanoid" id="A0A200R7I1"/>
<dbReference type="PANTHER" id="PTHR42909:SF1">
    <property type="entry name" value="CARBOHYDRATE KINASE PFKB DOMAIN-CONTAINING PROTEIN"/>
    <property type="match status" value="1"/>
</dbReference>
<evidence type="ECO:0000259" key="4">
    <source>
        <dbReference type="Pfam" id="PF00294"/>
    </source>
</evidence>
<dbReference type="GO" id="GO:0016798">
    <property type="term" value="F:hydrolase activity, acting on glycosyl bonds"/>
    <property type="evidence" value="ECO:0007669"/>
    <property type="project" value="TreeGrafter"/>
</dbReference>
<comment type="caution">
    <text evidence="5">The sequence shown here is derived from an EMBL/GenBank/DDBJ whole genome shotgun (WGS) entry which is preliminary data.</text>
</comment>
<name>A0A200R7I1_MACCD</name>
<protein>
    <submittedName>
        <fullName evidence="5">Carbohydrate kinase PfkB</fullName>
    </submittedName>
</protein>
<dbReference type="GO" id="GO:0016301">
    <property type="term" value="F:kinase activity"/>
    <property type="evidence" value="ECO:0007669"/>
    <property type="project" value="UniProtKB-KW"/>
</dbReference>
<proteinExistence type="predicted"/>
<dbReference type="InterPro" id="IPR002173">
    <property type="entry name" value="Carboh/pur_kinase_PfkB_CS"/>
</dbReference>
<accession>A0A200R7I1</accession>
<evidence type="ECO:0000256" key="3">
    <source>
        <dbReference type="ARBA" id="ARBA00022777"/>
    </source>
</evidence>
<dbReference type="GO" id="GO:0005737">
    <property type="term" value="C:cytoplasm"/>
    <property type="evidence" value="ECO:0007669"/>
    <property type="project" value="TreeGrafter"/>
</dbReference>
<dbReference type="GO" id="GO:0004730">
    <property type="term" value="F:pseudouridylate synthase activity"/>
    <property type="evidence" value="ECO:0007669"/>
    <property type="project" value="TreeGrafter"/>
</dbReference>
<reference evidence="5 6" key="1">
    <citation type="journal article" date="2017" name="Mol. Plant">
        <title>The Genome of Medicinal Plant Macleaya cordata Provides New Insights into Benzylisoquinoline Alkaloids Metabolism.</title>
        <authorList>
            <person name="Liu X."/>
            <person name="Liu Y."/>
            <person name="Huang P."/>
            <person name="Ma Y."/>
            <person name="Qing Z."/>
            <person name="Tang Q."/>
            <person name="Cao H."/>
            <person name="Cheng P."/>
            <person name="Zheng Y."/>
            <person name="Yuan Z."/>
            <person name="Zhou Y."/>
            <person name="Liu J."/>
            <person name="Tang Z."/>
            <person name="Zhuo Y."/>
            <person name="Zhang Y."/>
            <person name="Yu L."/>
            <person name="Huang J."/>
            <person name="Yang P."/>
            <person name="Peng Q."/>
            <person name="Zhang J."/>
            <person name="Jiang W."/>
            <person name="Zhang Z."/>
            <person name="Lin K."/>
            <person name="Ro D.K."/>
            <person name="Chen X."/>
            <person name="Xiong X."/>
            <person name="Shang Y."/>
            <person name="Huang S."/>
            <person name="Zeng J."/>
        </authorList>
    </citation>
    <scope>NUCLEOTIDE SEQUENCE [LARGE SCALE GENOMIC DNA]</scope>
    <source>
        <strain evidence="6">cv. BLH2017</strain>
        <tissue evidence="5">Root</tissue>
    </source>
</reference>
<dbReference type="GO" id="GO:0046872">
    <property type="term" value="F:metal ion binding"/>
    <property type="evidence" value="ECO:0007669"/>
    <property type="project" value="UniProtKB-KW"/>
</dbReference>
<evidence type="ECO:0000313" key="6">
    <source>
        <dbReference type="Proteomes" id="UP000195402"/>
    </source>
</evidence>
<gene>
    <name evidence="5" type="ORF">BVC80_1831g235</name>
</gene>
<feature type="domain" description="Carbohydrate kinase PfkB" evidence="4">
    <location>
        <begin position="41"/>
        <end position="293"/>
    </location>
</feature>
<dbReference type="OMA" id="NISFNAC"/>
<keyword evidence="1" id="KW-0808">Transferase</keyword>
<keyword evidence="2" id="KW-0479">Metal-binding</keyword>
<dbReference type="PANTHER" id="PTHR42909">
    <property type="entry name" value="ZGC:136858"/>
    <property type="match status" value="1"/>
</dbReference>
<dbReference type="CDD" id="cd01941">
    <property type="entry name" value="YeiC_kinase_like"/>
    <property type="match status" value="1"/>
</dbReference>
<dbReference type="OrthoDB" id="198885at2759"/>
<dbReference type="PROSITE" id="PS00583">
    <property type="entry name" value="PFKB_KINASES_1"/>
    <property type="match status" value="1"/>
</dbReference>
<dbReference type="Proteomes" id="UP000195402">
    <property type="component" value="Unassembled WGS sequence"/>
</dbReference>
<organism evidence="5 6">
    <name type="scientific">Macleaya cordata</name>
    <name type="common">Five-seeded plume-poppy</name>
    <name type="synonym">Bocconia cordata</name>
    <dbReference type="NCBI Taxonomy" id="56857"/>
    <lineage>
        <taxon>Eukaryota</taxon>
        <taxon>Viridiplantae</taxon>
        <taxon>Streptophyta</taxon>
        <taxon>Embryophyta</taxon>
        <taxon>Tracheophyta</taxon>
        <taxon>Spermatophyta</taxon>
        <taxon>Magnoliopsida</taxon>
        <taxon>Ranunculales</taxon>
        <taxon>Papaveraceae</taxon>
        <taxon>Papaveroideae</taxon>
        <taxon>Macleaya</taxon>
    </lineage>
</organism>
<dbReference type="FunCoup" id="A0A200R7I1">
    <property type="interactions" value="31"/>
</dbReference>
<dbReference type="SUPFAM" id="SSF53613">
    <property type="entry name" value="Ribokinase-like"/>
    <property type="match status" value="1"/>
</dbReference>
<dbReference type="Pfam" id="PF00294">
    <property type="entry name" value="PfkB"/>
    <property type="match status" value="2"/>
</dbReference>
<dbReference type="InterPro" id="IPR011611">
    <property type="entry name" value="PfkB_dom"/>
</dbReference>
<feature type="domain" description="Carbohydrate kinase PfkB" evidence="4">
    <location>
        <begin position="340"/>
        <end position="390"/>
    </location>
</feature>
<keyword evidence="6" id="KW-1185">Reference proteome</keyword>
<keyword evidence="3 5" id="KW-0418">Kinase</keyword>
<dbReference type="InterPro" id="IPR029056">
    <property type="entry name" value="Ribokinase-like"/>
</dbReference>
<evidence type="ECO:0000313" key="5">
    <source>
        <dbReference type="EMBL" id="OVA18677.1"/>
    </source>
</evidence>
<dbReference type="Gene3D" id="3.40.1190.20">
    <property type="match status" value="1"/>
</dbReference>
<evidence type="ECO:0000256" key="2">
    <source>
        <dbReference type="ARBA" id="ARBA00022723"/>
    </source>
</evidence>
<evidence type="ECO:0000256" key="1">
    <source>
        <dbReference type="ARBA" id="ARBA00022679"/>
    </source>
</evidence>
<dbReference type="AlphaFoldDB" id="A0A200R7I1"/>
<dbReference type="EMBL" id="MVGT01000435">
    <property type="protein sequence ID" value="OVA18677.1"/>
    <property type="molecule type" value="Genomic_DNA"/>
</dbReference>
<sequence length="419" mass="45014">MENNVWRRLNTLSRHLLIKIEANQVLHSNCLSALDGVSEPVIIGAMILDIHGIPYTQSLPRTTNPGMVHYVAGGVARNVAECMTKLGSKPFMVSMIGVDMPGNLLLDYWKSAGLAVEGIQRRQDVGTPVVCNVFDVNGELAAAVASVEAIEKFLTEEWIQQFRCNIFSAPVLMIDANLSPSSLEASCRIASESGIPTWFEPVSVAKSRRVVSVVKYVTFASPNEDELIAMANALTCGDRFPPIQAVDNSGSRRPIECLLQLLKPAINVLLVKGIKLVVVTLGSDGVLLCSKGGLDLMEDHLKNIKPSSYGKQLYEIVTLSCPSNKFVSQFERGSSDLIVVHFPSLPASVVRLTGAGDCFVGGTLASLCAGLDVMQSIAVGMAAAKATVEVETNVPSEYFLDTIADDARQIYSSAKVLGD</sequence>